<dbReference type="AlphaFoldDB" id="A0A1M6P0L0"/>
<evidence type="ECO:0000256" key="1">
    <source>
        <dbReference type="SAM" id="Phobius"/>
    </source>
</evidence>
<feature type="transmembrane region" description="Helical" evidence="1">
    <location>
        <begin position="36"/>
        <end position="58"/>
    </location>
</feature>
<accession>A0A1M6P0L0</accession>
<keyword evidence="1" id="KW-0812">Transmembrane</keyword>
<dbReference type="RefSeq" id="WP_073012533.1">
    <property type="nucleotide sequence ID" value="NZ_FQZO01000013.1"/>
</dbReference>
<gene>
    <name evidence="2" type="ORF">SAMN05444401_0387</name>
</gene>
<name>A0A1M6P0L0_9CLOT</name>
<dbReference type="Proteomes" id="UP000184080">
    <property type="component" value="Unassembled WGS sequence"/>
</dbReference>
<proteinExistence type="predicted"/>
<sequence length="65" mass="7323">MKKLLPSLLLSFFSFPLGDLLRFIYFHILPSYGSAEIALLSIVISLNVISLIYALYILTTTKKSN</sequence>
<evidence type="ECO:0000313" key="2">
    <source>
        <dbReference type="EMBL" id="SHK01458.1"/>
    </source>
</evidence>
<protein>
    <submittedName>
        <fullName evidence="2">Uncharacterized protein</fullName>
    </submittedName>
</protein>
<dbReference type="EMBL" id="FQZO01000013">
    <property type="protein sequence ID" value="SHK01458.1"/>
    <property type="molecule type" value="Genomic_DNA"/>
</dbReference>
<reference evidence="2 3" key="1">
    <citation type="submission" date="2016-11" db="EMBL/GenBank/DDBJ databases">
        <authorList>
            <person name="Jaros S."/>
            <person name="Januszkiewicz K."/>
            <person name="Wedrychowicz H."/>
        </authorList>
    </citation>
    <scope>NUCLEOTIDE SEQUENCE [LARGE SCALE GENOMIC DNA]</scope>
    <source>
        <strain evidence="2 3">DSM 21864</strain>
    </source>
</reference>
<organism evidence="2 3">
    <name type="scientific">Clostridium amylolyticum</name>
    <dbReference type="NCBI Taxonomy" id="1121298"/>
    <lineage>
        <taxon>Bacteria</taxon>
        <taxon>Bacillati</taxon>
        <taxon>Bacillota</taxon>
        <taxon>Clostridia</taxon>
        <taxon>Eubacteriales</taxon>
        <taxon>Clostridiaceae</taxon>
        <taxon>Clostridium</taxon>
    </lineage>
</organism>
<keyword evidence="1" id="KW-0472">Membrane</keyword>
<keyword evidence="3" id="KW-1185">Reference proteome</keyword>
<evidence type="ECO:0000313" key="3">
    <source>
        <dbReference type="Proteomes" id="UP000184080"/>
    </source>
</evidence>
<keyword evidence="1" id="KW-1133">Transmembrane helix</keyword>